<name>A0ABQ6WRB6_9EURO</name>
<gene>
    <name evidence="2" type="ORF">BDV36DRAFT_253660</name>
</gene>
<proteinExistence type="predicted"/>
<keyword evidence="1" id="KW-0812">Transmembrane</keyword>
<feature type="transmembrane region" description="Helical" evidence="1">
    <location>
        <begin position="58"/>
        <end position="74"/>
    </location>
</feature>
<reference evidence="2 3" key="1">
    <citation type="submission" date="2019-04" db="EMBL/GenBank/DDBJ databases">
        <authorList>
            <consortium name="DOE Joint Genome Institute"/>
            <person name="Mondo S."/>
            <person name="Kjaerbolling I."/>
            <person name="Vesth T."/>
            <person name="Frisvad J.C."/>
            <person name="Nybo J.L."/>
            <person name="Theobald S."/>
            <person name="Kildgaard S."/>
            <person name="Isbrandt T."/>
            <person name="Kuo A."/>
            <person name="Sato A."/>
            <person name="Lyhne E.K."/>
            <person name="Kogle M.E."/>
            <person name="Wiebenga A."/>
            <person name="Kun R.S."/>
            <person name="Lubbers R.J."/>
            <person name="Makela M.R."/>
            <person name="Barry K."/>
            <person name="Chovatia M."/>
            <person name="Clum A."/>
            <person name="Daum C."/>
            <person name="Haridas S."/>
            <person name="He G."/>
            <person name="LaButti K."/>
            <person name="Lipzen A."/>
            <person name="Riley R."/>
            <person name="Salamov A."/>
            <person name="Simmons B.A."/>
            <person name="Magnuson J.K."/>
            <person name="Henrissat B."/>
            <person name="Mortensen U.H."/>
            <person name="Larsen T.O."/>
            <person name="Devries R.P."/>
            <person name="Grigoriev I.V."/>
            <person name="Machida M."/>
            <person name="Baker S.E."/>
            <person name="Andersen M.R."/>
            <person name="Cantor M.N."/>
            <person name="Hua S.X."/>
        </authorList>
    </citation>
    <scope>NUCLEOTIDE SEQUENCE [LARGE SCALE GENOMIC DNA]</scope>
    <source>
        <strain evidence="2 3">CBS 117616</strain>
    </source>
</reference>
<evidence type="ECO:0000313" key="2">
    <source>
        <dbReference type="EMBL" id="KAE8418746.1"/>
    </source>
</evidence>
<keyword evidence="3" id="KW-1185">Reference proteome</keyword>
<accession>A0ABQ6WRB6</accession>
<evidence type="ECO:0000256" key="1">
    <source>
        <dbReference type="SAM" id="Phobius"/>
    </source>
</evidence>
<dbReference type="Proteomes" id="UP000325395">
    <property type="component" value="Unassembled WGS sequence"/>
</dbReference>
<protein>
    <submittedName>
        <fullName evidence="2">Uncharacterized protein</fullName>
    </submittedName>
</protein>
<keyword evidence="1" id="KW-0472">Membrane</keyword>
<sequence length="80" mass="8996">MSACHNGKQRSGTLLDLYSYNKRIFPSVIAGIDISLAINIHCPSTVLTEVHSCFKENLIYLILVVPIVLYVHSFESKLFI</sequence>
<evidence type="ECO:0000313" key="3">
    <source>
        <dbReference type="Proteomes" id="UP000325395"/>
    </source>
</evidence>
<dbReference type="EMBL" id="ML735724">
    <property type="protein sequence ID" value="KAE8418746.1"/>
    <property type="molecule type" value="Genomic_DNA"/>
</dbReference>
<organism evidence="2 3">
    <name type="scientific">Aspergillus pseudocaelatus</name>
    <dbReference type="NCBI Taxonomy" id="1825620"/>
    <lineage>
        <taxon>Eukaryota</taxon>
        <taxon>Fungi</taxon>
        <taxon>Dikarya</taxon>
        <taxon>Ascomycota</taxon>
        <taxon>Pezizomycotina</taxon>
        <taxon>Eurotiomycetes</taxon>
        <taxon>Eurotiomycetidae</taxon>
        <taxon>Eurotiales</taxon>
        <taxon>Aspergillaceae</taxon>
        <taxon>Aspergillus</taxon>
        <taxon>Aspergillus subgen. Circumdati</taxon>
    </lineage>
</organism>
<keyword evidence="1" id="KW-1133">Transmembrane helix</keyword>